<dbReference type="AlphaFoldDB" id="A0A3P6ZXB9"/>
<dbReference type="InterPro" id="IPR032675">
    <property type="entry name" value="LRR_dom_sf"/>
</dbReference>
<reference evidence="1 2" key="1">
    <citation type="submission" date="2018-11" db="EMBL/GenBank/DDBJ databases">
        <authorList>
            <consortium name="Pathogen Informatics"/>
        </authorList>
    </citation>
    <scope>NUCLEOTIDE SEQUENCE [LARGE SCALE GENOMIC DNA]</scope>
</reference>
<dbReference type="OrthoDB" id="5783533at2759"/>
<sequence>MKRLCARSIAENFESMIKQTSNGTKPEFEWFFPLSDWYIAPPAADILLEELGNRKKLTKEHFSLFLNPNIGMHSVSLRNIYLTPSSISFLKDFALYKLTAENVRGITLNDLIDNLSKSTFKDLHTLNVSRISFDAQSNGSVVLPMEQFKNLQHLNISNTKINSRCLNDLVKFLPRLRYLDISETEVNDITSLKDLKETLVGLIMHQIPLETDSDFEMALSVLLDLKELRVLDLSHIGYTATLRLPVVDLFIQSQFAPHLKHLDISGNPFRLTRIDILDLIKNHSNLQFLGLIAFNTDLKEFFEKFPTLEIIDGKGEEQITKIIKRYVNRPFYLKCAFESISESIEIDAEVDGEEEEHIFTFNLLEKIPPDVMCYERPIGHFQLVISTLEGLEISYVCFPEGIMSIVNLTKSLTWKDLPVELLNRLMNLTFRVTDKLSDEMFFYPCQDIFLHLQGDHRISFDYKRYCELLFHNLRRFHFATSVFHTIHLILNNCLETWASNRSRRDFCCNYGSGNDEDYNYIEPPPRKKRCIPSADVEGSKTSCPPTLRKLCVKAVAENFDVLIQKCSVSTEAKFVWRLPYPDFCIAFPLAEMILEELGAFQNLQWLNIGGTKVDSVYLEELVKYLPRLKYLDISETKVNNITPLKVLKENLNGLIIHCLPLENDIDFEMTLSVLLELKELRVLDVSHYETAASSRFNEIDLFIHSHFAPQIRQLDISGNPFRLTIRDVMEFMKNHSNLRCLGLVLEGWDATELCAQFPNVDIFGGMGEEQIRKTIKRCLDRPCYLTSAFNNISNELNEEDVEEEYFTSDLLELVVRTLENLECLEECSAEGLKSITYLISNLKLENIAHELLNRLTTLLFLAAEKWDNEIVSFWCHEIFLEIKEDRRITFDYKRYCNILFLNLDRFRDAFTKFGAVQLLLNHCFPGMTEADLNEVGVTPTYMKCLIKNAAEIYLEESEVLELIVEGGDERLHYLRDFCKYEHTDNSTINCIFQPYIFAIIKKLIAENLGACRLAIEFGGIEVMTQILQGFSPPPEMTTSAFQH</sequence>
<evidence type="ECO:0000313" key="2">
    <source>
        <dbReference type="Proteomes" id="UP000274504"/>
    </source>
</evidence>
<dbReference type="InterPro" id="IPR051341">
    <property type="entry name" value="Zyg-11_UBL_adapter"/>
</dbReference>
<dbReference type="EMBL" id="UYSG01011454">
    <property type="protein sequence ID" value="VDL62395.1"/>
    <property type="molecule type" value="Genomic_DNA"/>
</dbReference>
<dbReference type="GO" id="GO:0031462">
    <property type="term" value="C:Cul2-RING ubiquitin ligase complex"/>
    <property type="evidence" value="ECO:0007669"/>
    <property type="project" value="TreeGrafter"/>
</dbReference>
<dbReference type="PANTHER" id="PTHR12904:SF22">
    <property type="entry name" value="ZYG-11 FAMILY MEMBER B, CELL CYCLE REGULATOR"/>
    <property type="match status" value="1"/>
</dbReference>
<accession>A0A3P6ZXB9</accession>
<dbReference type="PANTHER" id="PTHR12904">
    <property type="match status" value="1"/>
</dbReference>
<dbReference type="Gene3D" id="3.80.10.10">
    <property type="entry name" value="Ribonuclease Inhibitor"/>
    <property type="match status" value="3"/>
</dbReference>
<dbReference type="Proteomes" id="UP000274504">
    <property type="component" value="Unassembled WGS sequence"/>
</dbReference>
<proteinExistence type="predicted"/>
<protein>
    <submittedName>
        <fullName evidence="1">Uncharacterized protein</fullName>
    </submittedName>
</protein>
<organism evidence="1 2">
    <name type="scientific">Hymenolepis diminuta</name>
    <name type="common">Rat tapeworm</name>
    <dbReference type="NCBI Taxonomy" id="6216"/>
    <lineage>
        <taxon>Eukaryota</taxon>
        <taxon>Metazoa</taxon>
        <taxon>Spiralia</taxon>
        <taxon>Lophotrochozoa</taxon>
        <taxon>Platyhelminthes</taxon>
        <taxon>Cestoda</taxon>
        <taxon>Eucestoda</taxon>
        <taxon>Cyclophyllidea</taxon>
        <taxon>Hymenolepididae</taxon>
        <taxon>Hymenolepis</taxon>
    </lineage>
</organism>
<dbReference type="SUPFAM" id="SSF52047">
    <property type="entry name" value="RNI-like"/>
    <property type="match status" value="1"/>
</dbReference>
<gene>
    <name evidence="1" type="ORF">HDID_LOCUS9946</name>
</gene>
<name>A0A3P6ZXB9_HYMDI</name>
<evidence type="ECO:0000313" key="1">
    <source>
        <dbReference type="EMBL" id="VDL62395.1"/>
    </source>
</evidence>